<proteinExistence type="predicted"/>
<keyword evidence="1" id="KW-0812">Transmembrane</keyword>
<comment type="caution">
    <text evidence="3">The sequence shown here is derived from an EMBL/GenBank/DDBJ whole genome shotgun (WGS) entry which is preliminary data.</text>
</comment>
<feature type="transmembrane region" description="Helical" evidence="1">
    <location>
        <begin position="27"/>
        <end position="49"/>
    </location>
</feature>
<keyword evidence="1" id="KW-0472">Membrane</keyword>
<dbReference type="EMBL" id="JAFBBU010000001">
    <property type="protein sequence ID" value="MBM7471902.1"/>
    <property type="molecule type" value="Genomic_DNA"/>
</dbReference>
<name>A0ABS2L4A6_9MICO</name>
<evidence type="ECO:0000313" key="4">
    <source>
        <dbReference type="Proteomes" id="UP000776164"/>
    </source>
</evidence>
<reference evidence="3 4" key="1">
    <citation type="submission" date="2021-01" db="EMBL/GenBank/DDBJ databases">
        <title>Sequencing the genomes of 1000 actinobacteria strains.</title>
        <authorList>
            <person name="Klenk H.-P."/>
        </authorList>
    </citation>
    <scope>NUCLEOTIDE SEQUENCE [LARGE SCALE GENOMIC DNA]</scope>
    <source>
        <strain evidence="3 4">DSM 13057</strain>
    </source>
</reference>
<gene>
    <name evidence="3" type="ORF">JOE66_001536</name>
</gene>
<evidence type="ECO:0000256" key="1">
    <source>
        <dbReference type="SAM" id="Phobius"/>
    </source>
</evidence>
<keyword evidence="1" id="KW-1133">Transmembrane helix</keyword>
<keyword evidence="4" id="KW-1185">Reference proteome</keyword>
<evidence type="ECO:0000313" key="3">
    <source>
        <dbReference type="EMBL" id="MBM7471902.1"/>
    </source>
</evidence>
<dbReference type="Proteomes" id="UP000776164">
    <property type="component" value="Unassembled WGS sequence"/>
</dbReference>
<accession>A0ABS2L4A6</accession>
<evidence type="ECO:0000259" key="2">
    <source>
        <dbReference type="Pfam" id="PF13828"/>
    </source>
</evidence>
<sequence>MSDDVRPAPAAPVEYSASGRYPVTNTLAIVAFVLVFVVPVAGIVLGYVARSEIRKTKQGGHKLVVAALALGWIFVIFQLMFFATWISLFVQAFAHGR</sequence>
<feature type="transmembrane region" description="Helical" evidence="1">
    <location>
        <begin position="61"/>
        <end position="94"/>
    </location>
</feature>
<dbReference type="Pfam" id="PF13828">
    <property type="entry name" value="DUF4190"/>
    <property type="match status" value="1"/>
</dbReference>
<dbReference type="RefSeq" id="WP_205108225.1">
    <property type="nucleotide sequence ID" value="NZ_BAAAHT010000013.1"/>
</dbReference>
<feature type="domain" description="DUF4190" evidence="2">
    <location>
        <begin position="28"/>
        <end position="78"/>
    </location>
</feature>
<dbReference type="InterPro" id="IPR025241">
    <property type="entry name" value="DUF4190"/>
</dbReference>
<protein>
    <submittedName>
        <fullName evidence="3">CHASE2 domain-containing sensor protein</fullName>
    </submittedName>
</protein>
<organism evidence="3 4">
    <name type="scientific">Subtercola frigoramans</name>
    <dbReference type="NCBI Taxonomy" id="120298"/>
    <lineage>
        <taxon>Bacteria</taxon>
        <taxon>Bacillati</taxon>
        <taxon>Actinomycetota</taxon>
        <taxon>Actinomycetes</taxon>
        <taxon>Micrococcales</taxon>
        <taxon>Microbacteriaceae</taxon>
        <taxon>Subtercola</taxon>
    </lineage>
</organism>